<dbReference type="InterPro" id="IPR005119">
    <property type="entry name" value="LysR_subst-bd"/>
</dbReference>
<dbReference type="PANTHER" id="PTHR30346">
    <property type="entry name" value="TRANSCRIPTIONAL DUAL REGULATOR HCAR-RELATED"/>
    <property type="match status" value="1"/>
</dbReference>
<evidence type="ECO:0000256" key="3">
    <source>
        <dbReference type="ARBA" id="ARBA00023125"/>
    </source>
</evidence>
<keyword evidence="8" id="KW-1185">Reference proteome</keyword>
<evidence type="ECO:0000256" key="2">
    <source>
        <dbReference type="ARBA" id="ARBA00023015"/>
    </source>
</evidence>
<evidence type="ECO:0000259" key="6">
    <source>
        <dbReference type="Pfam" id="PF03466"/>
    </source>
</evidence>
<comment type="similarity">
    <text evidence="1">Belongs to the LysR transcriptional regulatory family.</text>
</comment>
<protein>
    <recommendedName>
        <fullName evidence="6">LysR substrate-binding domain-containing protein</fullName>
    </recommendedName>
</protein>
<keyword evidence="3" id="KW-0238">DNA-binding</keyword>
<gene>
    <name evidence="7" type="ORF">Pme01_22860</name>
</gene>
<name>A0A8J3TAE5_9ACTN</name>
<feature type="domain" description="LysR substrate-binding" evidence="6">
    <location>
        <begin position="26"/>
        <end position="201"/>
    </location>
</feature>
<proteinExistence type="inferred from homology"/>
<evidence type="ECO:0000256" key="5">
    <source>
        <dbReference type="SAM" id="MobiDB-lite"/>
    </source>
</evidence>
<feature type="compositionally biased region" description="Low complexity" evidence="5">
    <location>
        <begin position="228"/>
        <end position="249"/>
    </location>
</feature>
<dbReference type="PANTHER" id="PTHR30346:SF0">
    <property type="entry name" value="HCA OPERON TRANSCRIPTIONAL ACTIVATOR HCAR"/>
    <property type="match status" value="1"/>
</dbReference>
<dbReference type="Pfam" id="PF03466">
    <property type="entry name" value="LysR_substrate"/>
    <property type="match status" value="1"/>
</dbReference>
<dbReference type="GO" id="GO:0032993">
    <property type="term" value="C:protein-DNA complex"/>
    <property type="evidence" value="ECO:0007669"/>
    <property type="project" value="TreeGrafter"/>
</dbReference>
<dbReference type="RefSeq" id="WP_168115397.1">
    <property type="nucleotide sequence ID" value="NZ_BOON01000019.1"/>
</dbReference>
<dbReference type="SUPFAM" id="SSF53850">
    <property type="entry name" value="Periplasmic binding protein-like II"/>
    <property type="match status" value="1"/>
</dbReference>
<evidence type="ECO:0000256" key="1">
    <source>
        <dbReference type="ARBA" id="ARBA00009437"/>
    </source>
</evidence>
<organism evidence="7 8">
    <name type="scientific">Planosporangium mesophilum</name>
    <dbReference type="NCBI Taxonomy" id="689768"/>
    <lineage>
        <taxon>Bacteria</taxon>
        <taxon>Bacillati</taxon>
        <taxon>Actinomycetota</taxon>
        <taxon>Actinomycetes</taxon>
        <taxon>Micromonosporales</taxon>
        <taxon>Micromonosporaceae</taxon>
        <taxon>Planosporangium</taxon>
    </lineage>
</organism>
<dbReference type="CDD" id="cd05466">
    <property type="entry name" value="PBP2_LTTR_substrate"/>
    <property type="match status" value="1"/>
</dbReference>
<dbReference type="GO" id="GO:0003677">
    <property type="term" value="F:DNA binding"/>
    <property type="evidence" value="ECO:0007669"/>
    <property type="project" value="UniProtKB-KW"/>
</dbReference>
<reference evidence="7" key="1">
    <citation type="submission" date="2021-01" db="EMBL/GenBank/DDBJ databases">
        <title>Whole genome shotgun sequence of Planosporangium mesophilum NBRC 109066.</title>
        <authorList>
            <person name="Komaki H."/>
            <person name="Tamura T."/>
        </authorList>
    </citation>
    <scope>NUCLEOTIDE SEQUENCE</scope>
    <source>
        <strain evidence="7">NBRC 109066</strain>
    </source>
</reference>
<dbReference type="AlphaFoldDB" id="A0A8J3TAE5"/>
<keyword evidence="4" id="KW-0804">Transcription</keyword>
<evidence type="ECO:0000313" key="7">
    <source>
        <dbReference type="EMBL" id="GII22689.1"/>
    </source>
</evidence>
<evidence type="ECO:0000313" key="8">
    <source>
        <dbReference type="Proteomes" id="UP000599074"/>
    </source>
</evidence>
<accession>A0A8J3TAE5</accession>
<dbReference type="EMBL" id="BOON01000019">
    <property type="protein sequence ID" value="GII22689.1"/>
    <property type="molecule type" value="Genomic_DNA"/>
</dbReference>
<feature type="region of interest" description="Disordered" evidence="5">
    <location>
        <begin position="204"/>
        <end position="258"/>
    </location>
</feature>
<comment type="caution">
    <text evidence="7">The sequence shown here is derived from an EMBL/GenBank/DDBJ whole genome shotgun (WGS) entry which is preliminary data.</text>
</comment>
<keyword evidence="2" id="KW-0805">Transcription regulation</keyword>
<dbReference type="Proteomes" id="UP000599074">
    <property type="component" value="Unassembled WGS sequence"/>
</dbReference>
<evidence type="ECO:0000256" key="4">
    <source>
        <dbReference type="ARBA" id="ARBA00023163"/>
    </source>
</evidence>
<dbReference type="Gene3D" id="3.40.190.10">
    <property type="entry name" value="Periplasmic binding protein-like II"/>
    <property type="match status" value="2"/>
</dbReference>
<sequence length="258" mass="27479">MPVPEDRPHATFRLLVVPGVIVDTWGRRWSERLPGVDLQLVPVEVARAAPLLSEGGDEGGDAGLVRLPVDQDTFHAIPLYTEVTVVVVPRDHLLAAADEVTLADLADEALLQPLDDVLDWTGASVAPATGAVDRPATTAAAVELVAAGVGVLVVPQSLARAHHRRDLTYRVVTDAPTSSVALVWARDRYTDLVEEMIGIVRGRTANSTRGRAQAPESAPPSRRTPTEGGAARRTPASGRPGARRGGTNPRTPPRRRGR</sequence>
<dbReference type="GO" id="GO:0003700">
    <property type="term" value="F:DNA-binding transcription factor activity"/>
    <property type="evidence" value="ECO:0007669"/>
    <property type="project" value="TreeGrafter"/>
</dbReference>